<feature type="transmembrane region" description="Helical" evidence="7">
    <location>
        <begin position="38"/>
        <end position="59"/>
    </location>
</feature>
<dbReference type="RefSeq" id="XP_055696100.1">
    <property type="nucleotide sequence ID" value="XM_055840125.1"/>
</dbReference>
<evidence type="ECO:0000256" key="3">
    <source>
        <dbReference type="ARBA" id="ARBA00022692"/>
    </source>
</evidence>
<name>A0A7G3AG95_LUTLO</name>
<evidence type="ECO:0000256" key="4">
    <source>
        <dbReference type="ARBA" id="ARBA00022989"/>
    </source>
</evidence>
<comment type="subcellular location">
    <subcellularLocation>
        <location evidence="7">Cell membrane</location>
        <topology evidence="7">Multi-pass membrane protein</topology>
    </subcellularLocation>
    <subcellularLocation>
        <location evidence="1">Membrane</location>
        <topology evidence="1">Multi-pass membrane protein</topology>
    </subcellularLocation>
</comment>
<evidence type="ECO:0000313" key="8">
    <source>
        <dbReference type="EMBL" id="MBC1170246.1"/>
    </source>
</evidence>
<dbReference type="EMBL" id="GITU01001543">
    <property type="protein sequence ID" value="MBC1170246.1"/>
    <property type="molecule type" value="Transcribed_RNA"/>
</dbReference>
<evidence type="ECO:0000256" key="7">
    <source>
        <dbReference type="RuleBase" id="RU368066"/>
    </source>
</evidence>
<evidence type="ECO:0000256" key="6">
    <source>
        <dbReference type="ARBA" id="ARBA00023180"/>
    </source>
</evidence>
<feature type="transmembrane region" description="Helical" evidence="7">
    <location>
        <begin position="618"/>
        <end position="639"/>
    </location>
</feature>
<dbReference type="InterPro" id="IPR007603">
    <property type="entry name" value="Choline_transptr-like"/>
</dbReference>
<evidence type="ECO:0000256" key="2">
    <source>
        <dbReference type="ARBA" id="ARBA00007168"/>
    </source>
</evidence>
<proteinExistence type="inferred from homology"/>
<sequence>MPSPRNDERAVLAKDYGEPMKYDPNFKGPLKSRSCTDIICLLLFMLFLIGWGIVAAYAYKNGDLARLLMPTDSQNNRCGVDSNVLNKPYLFFFDLSRCVDITTPINGCPTPQVCVEKCPESSFLFDMVSESESIDNLRNLLICDATVNKNDITSYAIAKEYVDNNRCARWYLQSVPFYGRCIPFDFESARQILETIALELQNLIQAVDHIKILATINGVGQMVVEDVMDSWLTILISLGITMIVSLLFIVIMRWVAAPVIWLTIFGVIGILGYIIYYSSTMYIELKDNPVYTSAPGTNINALIKSYLDNKNTWLYILIGVSIILLIILLLVVVLRKRIVIAIALVKEGSKAVSSTTSTIFFPLFPWTLYLLVIAFSVAVGLYLASVGDPVYRVVGLNETNPDGCVCTGPPEGIYQNGHHCTPDLFQQHCREPITGSFFQQRNGQCRTASCHFQYIDSPKIVGYFHGVNVVGFFWLLFFVSAFNEMVLASAFSTWYWTFHKSDVPFFNVTISMGRTIRYHLGTLAFGSLIITICRIIRCILEYIDHKLKKFDNEVTRAILCCCKCFFWCLEKFLKFLNRNAYIMCAIHGKNFCSSARDAFNLLMRNFLRVITLDKVTDFLFFMAKVLIAAGMGVATHYFLKSPHSTLDLNYTFVPVIIVAVGSYLIASIFFSVYSMAVDTLFLCFLEDTERNDGSPEKPYFMSMELMRILGKKNEVPRHRYR</sequence>
<evidence type="ECO:0000256" key="1">
    <source>
        <dbReference type="ARBA" id="ARBA00004141"/>
    </source>
</evidence>
<keyword evidence="5 7" id="KW-0472">Membrane</keyword>
<dbReference type="GO" id="GO:0022857">
    <property type="term" value="F:transmembrane transporter activity"/>
    <property type="evidence" value="ECO:0007669"/>
    <property type="project" value="UniProtKB-UniRule"/>
</dbReference>
<dbReference type="GeneID" id="129797486"/>
<evidence type="ECO:0000256" key="5">
    <source>
        <dbReference type="ARBA" id="ARBA00023136"/>
    </source>
</evidence>
<dbReference type="GO" id="GO:0005886">
    <property type="term" value="C:plasma membrane"/>
    <property type="evidence" value="ECO:0007669"/>
    <property type="project" value="UniProtKB-SubCell"/>
</dbReference>
<comment type="similarity">
    <text evidence="2 7">Belongs to the CTL (choline transporter-like) family.</text>
</comment>
<dbReference type="PANTHER" id="PTHR12385:SF14">
    <property type="entry name" value="CHOLINE TRANSPORTER-LIKE 2"/>
    <property type="match status" value="1"/>
</dbReference>
<organism evidence="8">
    <name type="scientific">Lutzomyia longipalpis</name>
    <name type="common">Sand fly</name>
    <dbReference type="NCBI Taxonomy" id="7200"/>
    <lineage>
        <taxon>Eukaryota</taxon>
        <taxon>Metazoa</taxon>
        <taxon>Ecdysozoa</taxon>
        <taxon>Arthropoda</taxon>
        <taxon>Hexapoda</taxon>
        <taxon>Insecta</taxon>
        <taxon>Pterygota</taxon>
        <taxon>Neoptera</taxon>
        <taxon>Endopterygota</taxon>
        <taxon>Diptera</taxon>
        <taxon>Nematocera</taxon>
        <taxon>Psychodoidea</taxon>
        <taxon>Psychodidae</taxon>
        <taxon>Lutzomyia</taxon>
        <taxon>Lutzomyia</taxon>
    </lineage>
</organism>
<dbReference type="CTD" id="110281"/>
<dbReference type="RefSeq" id="XP_055696101.1">
    <property type="nucleotide sequence ID" value="XM_055840126.1"/>
</dbReference>
<reference evidence="8" key="1">
    <citation type="journal article" date="2020" name="BMC">
        <title>Leishmania infection induces a limited differential gene expression in the sand fly midgut.</title>
        <authorList>
            <person name="Coutinho-Abreu I.V."/>
            <person name="Serafim T.D."/>
            <person name="Meneses C."/>
            <person name="Kamhawi S."/>
            <person name="Oliveira F."/>
            <person name="Valenzuela J.G."/>
        </authorList>
    </citation>
    <scope>NUCLEOTIDE SEQUENCE</scope>
    <source>
        <strain evidence="8">Jacobina</strain>
        <tissue evidence="8">Midgut</tissue>
    </source>
</reference>
<feature type="transmembrane region" description="Helical" evidence="7">
    <location>
        <begin position="231"/>
        <end position="252"/>
    </location>
</feature>
<keyword evidence="6" id="KW-0325">Glycoprotein</keyword>
<dbReference type="VEuPathDB" id="VectorBase:LLONM1_002150"/>
<feature type="transmembrane region" description="Helical" evidence="7">
    <location>
        <begin position="651"/>
        <end position="673"/>
    </location>
</feature>
<comment type="function">
    <text evidence="7">Choline transporter.</text>
</comment>
<feature type="transmembrane region" description="Helical" evidence="7">
    <location>
        <begin position="313"/>
        <end position="334"/>
    </location>
</feature>
<dbReference type="RefSeq" id="XP_055696102.1">
    <property type="nucleotide sequence ID" value="XM_055840127.1"/>
</dbReference>
<protein>
    <recommendedName>
        <fullName evidence="7">Choline transporter-like protein</fullName>
    </recommendedName>
</protein>
<dbReference type="AlphaFoldDB" id="A0A7G3AG95"/>
<feature type="transmembrane region" description="Helical" evidence="7">
    <location>
        <begin position="258"/>
        <end position="276"/>
    </location>
</feature>
<dbReference type="PANTHER" id="PTHR12385">
    <property type="entry name" value="CHOLINE TRANSPORTER-LIKE (SLC FAMILY 44)"/>
    <property type="match status" value="1"/>
</dbReference>
<keyword evidence="3 7" id="KW-0812">Transmembrane</keyword>
<accession>A0A7G3AG95</accession>
<keyword evidence="4 7" id="KW-1133">Transmembrane helix</keyword>
<dbReference type="Pfam" id="PF04515">
    <property type="entry name" value="Choline_transpo"/>
    <property type="match status" value="1"/>
</dbReference>
<feature type="transmembrane region" description="Helical" evidence="7">
    <location>
        <begin position="363"/>
        <end position="384"/>
    </location>
</feature>